<feature type="transmembrane region" description="Helical" evidence="12">
    <location>
        <begin position="185"/>
        <end position="206"/>
    </location>
</feature>
<dbReference type="GO" id="GO:0019646">
    <property type="term" value="P:aerobic electron transport chain"/>
    <property type="evidence" value="ECO:0007669"/>
    <property type="project" value="InterPro"/>
</dbReference>
<evidence type="ECO:0000256" key="2">
    <source>
        <dbReference type="ARBA" id="ARBA00009819"/>
    </source>
</evidence>
<keyword evidence="9 12" id="KW-1133">Transmembrane helix</keyword>
<dbReference type="OrthoDB" id="9807042at2"/>
<keyword evidence="8 12" id="KW-0249">Electron transport</keyword>
<keyword evidence="7 12" id="KW-0479">Metal-binding</keyword>
<evidence type="ECO:0000256" key="8">
    <source>
        <dbReference type="ARBA" id="ARBA00022982"/>
    </source>
</evidence>
<evidence type="ECO:0000256" key="3">
    <source>
        <dbReference type="ARBA" id="ARBA00022448"/>
    </source>
</evidence>
<dbReference type="AlphaFoldDB" id="A0A7W1XC59"/>
<dbReference type="RefSeq" id="WP_033101677.1">
    <property type="nucleotide sequence ID" value="NZ_JACEIP010000024.1"/>
</dbReference>
<evidence type="ECO:0000256" key="9">
    <source>
        <dbReference type="ARBA" id="ARBA00022989"/>
    </source>
</evidence>
<keyword evidence="3 12" id="KW-0813">Transport</keyword>
<reference evidence="13 14" key="1">
    <citation type="submission" date="2020-07" db="EMBL/GenBank/DDBJ databases">
        <authorList>
            <person name="Feng H."/>
        </authorList>
    </citation>
    <scope>NUCLEOTIDE SEQUENCE [LARGE SCALE GENOMIC DNA]</scope>
    <source>
        <strain evidence="14">s-11</strain>
    </source>
</reference>
<evidence type="ECO:0000313" key="14">
    <source>
        <dbReference type="Proteomes" id="UP000530514"/>
    </source>
</evidence>
<dbReference type="GO" id="GO:0020037">
    <property type="term" value="F:heme binding"/>
    <property type="evidence" value="ECO:0007669"/>
    <property type="project" value="TreeGrafter"/>
</dbReference>
<dbReference type="GO" id="GO:0070069">
    <property type="term" value="C:cytochrome complex"/>
    <property type="evidence" value="ECO:0007669"/>
    <property type="project" value="UniProtKB-UniRule"/>
</dbReference>
<feature type="transmembrane region" description="Helical" evidence="12">
    <location>
        <begin position="218"/>
        <end position="236"/>
    </location>
</feature>
<protein>
    <submittedName>
        <fullName evidence="13">Cytochrome ubiquinol oxidase subunit I</fullName>
    </submittedName>
</protein>
<comment type="similarity">
    <text evidence="2 12">Belongs to the cytochrome ubiquinol oxidase subunit 1 family.</text>
</comment>
<keyword evidence="4 12" id="KW-1003">Cell membrane</keyword>
<evidence type="ECO:0000256" key="12">
    <source>
        <dbReference type="PIRNR" id="PIRNR006446"/>
    </source>
</evidence>
<evidence type="ECO:0000256" key="4">
    <source>
        <dbReference type="ARBA" id="ARBA00022475"/>
    </source>
</evidence>
<comment type="caution">
    <text evidence="13">The sequence shown here is derived from an EMBL/GenBank/DDBJ whole genome shotgun (WGS) entry which is preliminary data.</text>
</comment>
<evidence type="ECO:0000256" key="6">
    <source>
        <dbReference type="ARBA" id="ARBA00022692"/>
    </source>
</evidence>
<comment type="subcellular location">
    <subcellularLocation>
        <location evidence="1">Cell membrane</location>
        <topology evidence="1">Multi-pass membrane protein</topology>
    </subcellularLocation>
</comment>
<dbReference type="Proteomes" id="UP000530514">
    <property type="component" value="Unassembled WGS sequence"/>
</dbReference>
<sequence>MDSVLWSRILTAETLAFHIVWATIGVGVPIFICLAEGWGIWRKDPHFILLARRWTRGFVITVAIGVVTGTCIGLMLSLLWPKFMQLAGNVISLPLFMETFAFFFEAIFLGTYLYTWDRFQKPVYHWLTSIPIIIGSSMSAVFITTVNSFMNTPAGFKLSASGRVSHIDLIAAMLNPSTPSEVGHVLSSAYATCGFLLAAIAAWHLLKGKTHVYYKKALHLTMAISFILSLLTFVAGDLSGKFLATWQPAKLAAGEWHFDTRTNAPLVIGGILDEKNLEVKYGLEIPSALSFLATGSIDGKVTGLKEIPRSEWPPLFIHYLFDAMVGIGFYLIFISAAYLAYWLSKKEIIQSRWLLRGIVLAAPLAFLAIEFGWIYAEVGRQPWIITGLMRVDQAATTADNVGMVTLMFSLLYLLLAIVAISVLSRLFRGRPAETELHAVEGRSRT</sequence>
<feature type="transmembrane region" description="Helical" evidence="12">
    <location>
        <begin position="353"/>
        <end position="376"/>
    </location>
</feature>
<keyword evidence="6 12" id="KW-0812">Transmembrane</keyword>
<name>A0A7W1XC59_9BACL</name>
<feature type="transmembrane region" description="Helical" evidence="12">
    <location>
        <begin position="91"/>
        <end position="114"/>
    </location>
</feature>
<evidence type="ECO:0000256" key="5">
    <source>
        <dbReference type="ARBA" id="ARBA00022617"/>
    </source>
</evidence>
<feature type="transmembrane region" description="Helical" evidence="12">
    <location>
        <begin position="15"/>
        <end position="38"/>
    </location>
</feature>
<dbReference type="PANTHER" id="PTHR30365:SF14">
    <property type="entry name" value="CYTOCHROME BD MENAQUINOL OXIDASE SUBUNIT I-RELATED"/>
    <property type="match status" value="1"/>
</dbReference>
<evidence type="ECO:0000256" key="1">
    <source>
        <dbReference type="ARBA" id="ARBA00004651"/>
    </source>
</evidence>
<dbReference type="Pfam" id="PF01654">
    <property type="entry name" value="Cyt_bd_oxida_I"/>
    <property type="match status" value="1"/>
</dbReference>
<feature type="transmembrane region" description="Helical" evidence="12">
    <location>
        <begin position="316"/>
        <end position="341"/>
    </location>
</feature>
<evidence type="ECO:0000256" key="7">
    <source>
        <dbReference type="ARBA" id="ARBA00022723"/>
    </source>
</evidence>
<dbReference type="EMBL" id="JACEIP010000024">
    <property type="protein sequence ID" value="MBA4543948.1"/>
    <property type="molecule type" value="Genomic_DNA"/>
</dbReference>
<dbReference type="GO" id="GO:0016682">
    <property type="term" value="F:oxidoreductase activity, acting on diphenols and related substances as donors, oxygen as acceptor"/>
    <property type="evidence" value="ECO:0007669"/>
    <property type="project" value="TreeGrafter"/>
</dbReference>
<dbReference type="PIRSF" id="PIRSF006446">
    <property type="entry name" value="Cyt_quinol_oxidase_1"/>
    <property type="match status" value="1"/>
</dbReference>
<evidence type="ECO:0000256" key="11">
    <source>
        <dbReference type="ARBA" id="ARBA00023136"/>
    </source>
</evidence>
<accession>A0A7W1XC59</accession>
<dbReference type="InterPro" id="IPR002585">
    <property type="entry name" value="Cyt-d_ubiquinol_oxidase_su_1"/>
</dbReference>
<keyword evidence="5 12" id="KW-0349">Heme</keyword>
<dbReference type="GO" id="GO:0046872">
    <property type="term" value="F:metal ion binding"/>
    <property type="evidence" value="ECO:0007669"/>
    <property type="project" value="UniProtKB-UniRule"/>
</dbReference>
<evidence type="ECO:0000313" key="13">
    <source>
        <dbReference type="EMBL" id="MBA4543948.1"/>
    </source>
</evidence>
<evidence type="ECO:0000256" key="10">
    <source>
        <dbReference type="ARBA" id="ARBA00023004"/>
    </source>
</evidence>
<dbReference type="PANTHER" id="PTHR30365">
    <property type="entry name" value="CYTOCHROME D UBIQUINOL OXIDASE"/>
    <property type="match status" value="1"/>
</dbReference>
<feature type="transmembrane region" description="Helical" evidence="12">
    <location>
        <begin position="58"/>
        <end position="79"/>
    </location>
</feature>
<keyword evidence="10 12" id="KW-0408">Iron</keyword>
<dbReference type="GO" id="GO:0009055">
    <property type="term" value="F:electron transfer activity"/>
    <property type="evidence" value="ECO:0007669"/>
    <property type="project" value="UniProtKB-UniRule"/>
</dbReference>
<organism evidence="13 14">
    <name type="scientific">Thermoactinomyces daqus</name>
    <dbReference type="NCBI Taxonomy" id="1329516"/>
    <lineage>
        <taxon>Bacteria</taxon>
        <taxon>Bacillati</taxon>
        <taxon>Bacillota</taxon>
        <taxon>Bacilli</taxon>
        <taxon>Bacillales</taxon>
        <taxon>Thermoactinomycetaceae</taxon>
        <taxon>Thermoactinomyces</taxon>
    </lineage>
</organism>
<gene>
    <name evidence="13" type="ORF">H1164_13740</name>
</gene>
<feature type="transmembrane region" description="Helical" evidence="12">
    <location>
        <begin position="126"/>
        <end position="150"/>
    </location>
</feature>
<keyword evidence="14" id="KW-1185">Reference proteome</keyword>
<keyword evidence="11 12" id="KW-0472">Membrane</keyword>
<feature type="transmembrane region" description="Helical" evidence="12">
    <location>
        <begin position="401"/>
        <end position="423"/>
    </location>
</feature>
<proteinExistence type="inferred from homology"/>
<dbReference type="GO" id="GO:0005886">
    <property type="term" value="C:plasma membrane"/>
    <property type="evidence" value="ECO:0007669"/>
    <property type="project" value="UniProtKB-SubCell"/>
</dbReference>